<organism evidence="4 5">
    <name type="scientific">Chlorella vulgaris</name>
    <name type="common">Green alga</name>
    <dbReference type="NCBI Taxonomy" id="3077"/>
    <lineage>
        <taxon>Eukaryota</taxon>
        <taxon>Viridiplantae</taxon>
        <taxon>Chlorophyta</taxon>
        <taxon>core chlorophytes</taxon>
        <taxon>Trebouxiophyceae</taxon>
        <taxon>Chlorellales</taxon>
        <taxon>Chlorellaceae</taxon>
        <taxon>Chlorella clade</taxon>
        <taxon>Chlorella</taxon>
    </lineage>
</organism>
<keyword evidence="5" id="KW-1185">Reference proteome</keyword>
<evidence type="ECO:0000259" key="3">
    <source>
        <dbReference type="Pfam" id="PF25757"/>
    </source>
</evidence>
<evidence type="ECO:0000259" key="2">
    <source>
        <dbReference type="Pfam" id="PF24573"/>
    </source>
</evidence>
<accession>A0A9D4TQE4</accession>
<feature type="compositionally biased region" description="Basic and acidic residues" evidence="1">
    <location>
        <begin position="15"/>
        <end position="24"/>
    </location>
</feature>
<dbReference type="PANTHER" id="PTHR16216:SF2">
    <property type="entry name" value="DYNEIN AXONEMAL ASSEMBLY FACTOR 5"/>
    <property type="match status" value="1"/>
</dbReference>
<dbReference type="Pfam" id="PF25757">
    <property type="entry name" value="TPR_DNAAF5"/>
    <property type="match status" value="1"/>
</dbReference>
<dbReference type="EMBL" id="SIDB01000006">
    <property type="protein sequence ID" value="KAI3431621.1"/>
    <property type="molecule type" value="Genomic_DNA"/>
</dbReference>
<reference evidence="4" key="2">
    <citation type="submission" date="2020-11" db="EMBL/GenBank/DDBJ databases">
        <authorList>
            <person name="Cecchin M."/>
            <person name="Marcolungo L."/>
            <person name="Rossato M."/>
            <person name="Girolomoni L."/>
            <person name="Cosentino E."/>
            <person name="Cuine S."/>
            <person name="Li-Beisson Y."/>
            <person name="Delledonne M."/>
            <person name="Ballottari M."/>
        </authorList>
    </citation>
    <scope>NUCLEOTIDE SEQUENCE</scope>
    <source>
        <strain evidence="4">211/11P</strain>
        <tissue evidence="4">Whole cell</tissue>
    </source>
</reference>
<feature type="domain" description="Dynein axonemal assembly factor 5 HEAT-repeat" evidence="2">
    <location>
        <begin position="377"/>
        <end position="577"/>
    </location>
</feature>
<feature type="domain" description="Dynein axonemal assembly factor 5 TPR repeats" evidence="3">
    <location>
        <begin position="61"/>
        <end position="353"/>
    </location>
</feature>
<evidence type="ECO:0000313" key="5">
    <source>
        <dbReference type="Proteomes" id="UP001055712"/>
    </source>
</evidence>
<comment type="caution">
    <text evidence="4">The sequence shown here is derived from an EMBL/GenBank/DDBJ whole genome shotgun (WGS) entry which is preliminary data.</text>
</comment>
<reference evidence="4" key="1">
    <citation type="journal article" date="2019" name="Plant J.">
        <title>Chlorella vulgaris genome assembly and annotation reveals the molecular basis for metabolic acclimation to high light conditions.</title>
        <authorList>
            <person name="Cecchin M."/>
            <person name="Marcolungo L."/>
            <person name="Rossato M."/>
            <person name="Girolomoni L."/>
            <person name="Cosentino E."/>
            <person name="Cuine S."/>
            <person name="Li-Beisson Y."/>
            <person name="Delledonne M."/>
            <person name="Ballottari M."/>
        </authorList>
    </citation>
    <scope>NUCLEOTIDE SEQUENCE</scope>
    <source>
        <strain evidence="4">211/11P</strain>
    </source>
</reference>
<evidence type="ECO:0000256" key="1">
    <source>
        <dbReference type="SAM" id="MobiDB-lite"/>
    </source>
</evidence>
<dbReference type="InterPro" id="IPR056497">
    <property type="entry name" value="HEAT_DAAF5"/>
</dbReference>
<dbReference type="InterPro" id="IPR016024">
    <property type="entry name" value="ARM-type_fold"/>
</dbReference>
<name>A0A9D4TQE4_CHLVU</name>
<dbReference type="InterPro" id="IPR052623">
    <property type="entry name" value="DAAF5"/>
</dbReference>
<dbReference type="PANTHER" id="PTHR16216">
    <property type="entry name" value="DYNEIN ASSEMBLY FACTOR 5, AXONEMAL"/>
    <property type="match status" value="1"/>
</dbReference>
<dbReference type="Pfam" id="PF24573">
    <property type="entry name" value="HEAT_DAAF5"/>
    <property type="match status" value="1"/>
</dbReference>
<dbReference type="OrthoDB" id="413572at2759"/>
<dbReference type="InterPro" id="IPR011989">
    <property type="entry name" value="ARM-like"/>
</dbReference>
<dbReference type="Gene3D" id="1.25.10.10">
    <property type="entry name" value="Leucine-rich Repeat Variant"/>
    <property type="match status" value="3"/>
</dbReference>
<dbReference type="Proteomes" id="UP001055712">
    <property type="component" value="Unassembled WGS sequence"/>
</dbReference>
<gene>
    <name evidence="4" type="ORF">D9Q98_004670</name>
</gene>
<dbReference type="InterPro" id="IPR057978">
    <property type="entry name" value="TPR_DAAF5"/>
</dbReference>
<evidence type="ECO:0000313" key="4">
    <source>
        <dbReference type="EMBL" id="KAI3431621.1"/>
    </source>
</evidence>
<dbReference type="SUPFAM" id="SSF48371">
    <property type="entry name" value="ARM repeat"/>
    <property type="match status" value="1"/>
</dbReference>
<sequence>MPGIASHVVSVSDKNSNRKEREPRASFIAQLEQRQGAGDGGSPDERTQALLACLQRDVNGLSDPDRTTRRRAAEKLHATLLGPSSSVDPTALQAAVSGPLLVPMTRLLADPAEKNRELAASFLAAALPRLPQADMVLSTLVPALAERVGSPPVQEESEEMRLALAELMARPLLARAPCPLPTDLLQLLVTTVFCQLQDGFADIKKAACTSVGKLAALAAPAGLPAALQQPLVQALAANLAHQHSRVRLVSLQALHSLVQLGMPLALMQEHVLPTVRPLAHDHSPAVRAALFSSASLWAGSQMLGGDVDADGRAANQCRAFLPLLLPLLLLGLTDEVEAIRSSTFAQMEAIGSHMTGQTAFGELPMSVTPELPGYCHPFTDGRPSYRARSVVQAHLTRLLQSALAGLREWTATLRAAAARLLRAALIYGEDEVLPQLPTVMLALREAVADEDAGVAMHGVGCVHVIGVNVPARNWMPLATECVAAEQSAAQRTAALVVLAALLHAACKAGTEVDAESIKLASTALDKALQATVAGTGQEEAAVQQLLAACSNLVCWAARSTSLVAPQLFQVLLQLWALQLSAGQSAAGAAGSMSSSAGSLTAFDVLSQLAAALGMGSAAQLCEPYGLTVLQSDIQSHEQWTHLHPGWRTLSALLRLCEGAMLLCFWPLVLPALSSIAGGHDREPHLRLELFQLLVALLEDGSKADSWQQAAMGQQLVSQVLVPGLVWRAGRLPAAMRFTSLSALASLLSQQRLPPEQLSQLAAGGDGQAADGGLLAGVAGCMDDDYDPDTRQLACHVAELLIASAGRGLPAQQVAALQGELLKRLDDSNNHVRVAACAALRPWLLSVLAQGGPTDAGATSLTSTLLIHVDDPDASVAEAACTVLEQLAAARPNAVKPLAEAVAGQHLRHAYMDRVLAACKGEGNAT</sequence>
<feature type="region of interest" description="Disordered" evidence="1">
    <location>
        <begin position="1"/>
        <end position="24"/>
    </location>
</feature>
<protein>
    <submittedName>
        <fullName evidence="4">Uncharacterized protein</fullName>
    </submittedName>
</protein>
<dbReference type="AlphaFoldDB" id="A0A9D4TQE4"/>
<proteinExistence type="predicted"/>